<evidence type="ECO:0000313" key="2">
    <source>
        <dbReference type="EMBL" id="RNM13906.1"/>
    </source>
</evidence>
<proteinExistence type="predicted"/>
<dbReference type="SUPFAM" id="SSF53335">
    <property type="entry name" value="S-adenosyl-L-methionine-dependent methyltransferases"/>
    <property type="match status" value="1"/>
</dbReference>
<dbReference type="CDD" id="cd02440">
    <property type="entry name" value="AdoMet_MTases"/>
    <property type="match status" value="1"/>
</dbReference>
<evidence type="ECO:0000313" key="3">
    <source>
        <dbReference type="Proteomes" id="UP000279994"/>
    </source>
</evidence>
<dbReference type="PANTHER" id="PTHR43591">
    <property type="entry name" value="METHYLTRANSFERASE"/>
    <property type="match status" value="1"/>
</dbReference>
<accession>A0A3N0GNW0</accession>
<protein>
    <submittedName>
        <fullName evidence="2">Class I SAM-dependent methyltransferase</fullName>
    </submittedName>
</protein>
<dbReference type="Gene3D" id="3.40.50.150">
    <property type="entry name" value="Vaccinia Virus protein VP39"/>
    <property type="match status" value="1"/>
</dbReference>
<dbReference type="InterPro" id="IPR029063">
    <property type="entry name" value="SAM-dependent_MTases_sf"/>
</dbReference>
<keyword evidence="2" id="KW-0489">Methyltransferase</keyword>
<keyword evidence="2" id="KW-0808">Transferase</keyword>
<dbReference type="OrthoDB" id="3818442at2"/>
<feature type="domain" description="Methyltransferase type 11" evidence="1">
    <location>
        <begin position="40"/>
        <end position="135"/>
    </location>
</feature>
<dbReference type="InterPro" id="IPR013216">
    <property type="entry name" value="Methyltransf_11"/>
</dbReference>
<organism evidence="2 3">
    <name type="scientific">Nocardioides pocheonensis</name>
    <dbReference type="NCBI Taxonomy" id="661485"/>
    <lineage>
        <taxon>Bacteria</taxon>
        <taxon>Bacillati</taxon>
        <taxon>Actinomycetota</taxon>
        <taxon>Actinomycetes</taxon>
        <taxon>Propionibacteriales</taxon>
        <taxon>Nocardioidaceae</taxon>
        <taxon>Nocardioides</taxon>
    </lineage>
</organism>
<sequence>MPIMSTAEQVFCRSAPWRAFASGVVLPWALDGTPLRGDVLELGSGSGAMAEGMMRTHPGIRLTATDLDAAMVRAAGARLSGLPDVTVEQADVTALPFGDSAFDVVTSHLMLHHVIAWPAALAEAARVLRPGGVLVGYDFTDTRFARLIHWADRSPHRILAVDELWHGLEAVGFEDVSVRTSYRDHVMRFHARRP</sequence>
<dbReference type="Proteomes" id="UP000279994">
    <property type="component" value="Unassembled WGS sequence"/>
</dbReference>
<keyword evidence="3" id="KW-1185">Reference proteome</keyword>
<dbReference type="GO" id="GO:0032259">
    <property type="term" value="P:methylation"/>
    <property type="evidence" value="ECO:0007669"/>
    <property type="project" value="UniProtKB-KW"/>
</dbReference>
<name>A0A3N0GNW0_9ACTN</name>
<dbReference type="Pfam" id="PF08241">
    <property type="entry name" value="Methyltransf_11"/>
    <property type="match status" value="1"/>
</dbReference>
<gene>
    <name evidence="2" type="ORF">EFL26_13205</name>
</gene>
<dbReference type="GO" id="GO:0008757">
    <property type="term" value="F:S-adenosylmethionine-dependent methyltransferase activity"/>
    <property type="evidence" value="ECO:0007669"/>
    <property type="project" value="InterPro"/>
</dbReference>
<comment type="caution">
    <text evidence="2">The sequence shown here is derived from an EMBL/GenBank/DDBJ whole genome shotgun (WGS) entry which is preliminary data.</text>
</comment>
<evidence type="ECO:0000259" key="1">
    <source>
        <dbReference type="Pfam" id="PF08241"/>
    </source>
</evidence>
<dbReference type="EMBL" id="RJSF01000040">
    <property type="protein sequence ID" value="RNM13906.1"/>
    <property type="molecule type" value="Genomic_DNA"/>
</dbReference>
<dbReference type="PANTHER" id="PTHR43591:SF24">
    <property type="entry name" value="2-METHOXY-6-POLYPRENYL-1,4-BENZOQUINOL METHYLASE, MITOCHONDRIAL"/>
    <property type="match status" value="1"/>
</dbReference>
<reference evidence="2 3" key="1">
    <citation type="submission" date="2018-11" db="EMBL/GenBank/DDBJ databases">
        <authorList>
            <person name="Li F."/>
        </authorList>
    </citation>
    <scope>NUCLEOTIDE SEQUENCE [LARGE SCALE GENOMIC DNA]</scope>
    <source>
        <strain evidence="2 3">Gsoil 818</strain>
    </source>
</reference>
<dbReference type="AlphaFoldDB" id="A0A3N0GNW0"/>